<organism evidence="8">
    <name type="scientific">Timema bartmani</name>
    <dbReference type="NCBI Taxonomy" id="61472"/>
    <lineage>
        <taxon>Eukaryota</taxon>
        <taxon>Metazoa</taxon>
        <taxon>Ecdysozoa</taxon>
        <taxon>Arthropoda</taxon>
        <taxon>Hexapoda</taxon>
        <taxon>Insecta</taxon>
        <taxon>Pterygota</taxon>
        <taxon>Neoptera</taxon>
        <taxon>Polyneoptera</taxon>
        <taxon>Phasmatodea</taxon>
        <taxon>Timematodea</taxon>
        <taxon>Timematoidea</taxon>
        <taxon>Timematidae</taxon>
        <taxon>Timema</taxon>
    </lineage>
</organism>
<protein>
    <recommendedName>
        <fullName evidence="7">Peptidase S1 domain-containing protein</fullName>
    </recommendedName>
</protein>
<evidence type="ECO:0000256" key="5">
    <source>
        <dbReference type="SAM" id="MobiDB-lite"/>
    </source>
</evidence>
<evidence type="ECO:0000256" key="1">
    <source>
        <dbReference type="ARBA" id="ARBA00022670"/>
    </source>
</evidence>
<dbReference type="InterPro" id="IPR050430">
    <property type="entry name" value="Peptidase_S1"/>
</dbReference>
<dbReference type="SMART" id="SM00020">
    <property type="entry name" value="Tryp_SPc"/>
    <property type="match status" value="1"/>
</dbReference>
<gene>
    <name evidence="8" type="ORF">TBIB3V08_LOCUS7287</name>
</gene>
<sequence>MQTNAEEPNSPREPTRHAGAYISLPTSGSVRRSSPLVCERSSPGDLYPDQYSVLAGVVDLMEEVSSQWRYVVQVIKSPATLNDNESDVVILVLNAPFRINWKVKPIPMSLEPFRGRRICQVIGWGPSNYDDGYEDPQEEVQKVVSVVAVDKHTCQHVFPKAGPELNKCLCVEPVDEANTACIADDGSPVICDEELVGLVRHEGGNVCANDTYPGMYTDLGMLGSWTSLHVPPNEISTSEFGKHSTAADPTYHLVLHAVLSFIFQTIAVVFIIK</sequence>
<evidence type="ECO:0000256" key="3">
    <source>
        <dbReference type="ARBA" id="ARBA00022825"/>
    </source>
</evidence>
<evidence type="ECO:0000313" key="8">
    <source>
        <dbReference type="EMBL" id="CAD7444922.1"/>
    </source>
</evidence>
<dbReference type="GO" id="GO:0006508">
    <property type="term" value="P:proteolysis"/>
    <property type="evidence" value="ECO:0007669"/>
    <property type="project" value="UniProtKB-KW"/>
</dbReference>
<keyword evidence="2" id="KW-0378">Hydrolase</keyword>
<dbReference type="InterPro" id="IPR009003">
    <property type="entry name" value="Peptidase_S1_PA"/>
</dbReference>
<evidence type="ECO:0000256" key="4">
    <source>
        <dbReference type="ARBA" id="ARBA00023157"/>
    </source>
</evidence>
<dbReference type="InterPro" id="IPR001254">
    <property type="entry name" value="Trypsin_dom"/>
</dbReference>
<dbReference type="SUPFAM" id="SSF50494">
    <property type="entry name" value="Trypsin-like serine proteases"/>
    <property type="match status" value="1"/>
</dbReference>
<dbReference type="AlphaFoldDB" id="A0A7R9F0S6"/>
<proteinExistence type="predicted"/>
<name>A0A7R9F0S6_9NEOP</name>
<keyword evidence="1" id="KW-0645">Protease</keyword>
<feature type="transmembrane region" description="Helical" evidence="6">
    <location>
        <begin position="253"/>
        <end position="272"/>
    </location>
</feature>
<reference evidence="8" key="1">
    <citation type="submission" date="2020-11" db="EMBL/GenBank/DDBJ databases">
        <authorList>
            <person name="Tran Van P."/>
        </authorList>
    </citation>
    <scope>NUCLEOTIDE SEQUENCE</scope>
</reference>
<keyword evidence="6" id="KW-1133">Transmembrane helix</keyword>
<accession>A0A7R9F0S6</accession>
<evidence type="ECO:0000259" key="7">
    <source>
        <dbReference type="PROSITE" id="PS50240"/>
    </source>
</evidence>
<dbReference type="InterPro" id="IPR043504">
    <property type="entry name" value="Peptidase_S1_PA_chymotrypsin"/>
</dbReference>
<dbReference type="PANTHER" id="PTHR24276:SF98">
    <property type="entry name" value="FI18310P1-RELATED"/>
    <property type="match status" value="1"/>
</dbReference>
<dbReference type="Gene3D" id="2.40.10.10">
    <property type="entry name" value="Trypsin-like serine proteases"/>
    <property type="match status" value="2"/>
</dbReference>
<dbReference type="PROSITE" id="PS50240">
    <property type="entry name" value="TRYPSIN_DOM"/>
    <property type="match status" value="1"/>
</dbReference>
<evidence type="ECO:0000256" key="6">
    <source>
        <dbReference type="SAM" id="Phobius"/>
    </source>
</evidence>
<keyword evidence="6" id="KW-0812">Transmembrane</keyword>
<dbReference type="PANTHER" id="PTHR24276">
    <property type="entry name" value="POLYSERASE-RELATED"/>
    <property type="match status" value="1"/>
</dbReference>
<feature type="domain" description="Peptidase S1" evidence="7">
    <location>
        <begin position="38"/>
        <end position="231"/>
    </location>
</feature>
<evidence type="ECO:0000256" key="2">
    <source>
        <dbReference type="ARBA" id="ARBA00022801"/>
    </source>
</evidence>
<feature type="region of interest" description="Disordered" evidence="5">
    <location>
        <begin position="1"/>
        <end position="34"/>
    </location>
</feature>
<keyword evidence="6" id="KW-0472">Membrane</keyword>
<dbReference type="Pfam" id="PF00089">
    <property type="entry name" value="Trypsin"/>
    <property type="match status" value="1"/>
</dbReference>
<keyword evidence="3" id="KW-0720">Serine protease</keyword>
<keyword evidence="4" id="KW-1015">Disulfide bond</keyword>
<dbReference type="EMBL" id="OD566971">
    <property type="protein sequence ID" value="CAD7444922.1"/>
    <property type="molecule type" value="Genomic_DNA"/>
</dbReference>
<dbReference type="GO" id="GO:0004252">
    <property type="term" value="F:serine-type endopeptidase activity"/>
    <property type="evidence" value="ECO:0007669"/>
    <property type="project" value="InterPro"/>
</dbReference>